<evidence type="ECO:0000313" key="2">
    <source>
        <dbReference type="Proteomes" id="UP000289323"/>
    </source>
</evidence>
<name>A0A446BD99_9PEZI</name>
<accession>A0A446BD99</accession>
<evidence type="ECO:0000313" key="1">
    <source>
        <dbReference type="EMBL" id="SPQ20474.1"/>
    </source>
</evidence>
<organism evidence="1 2">
    <name type="scientific">Thermothielavioides terrestris</name>
    <dbReference type="NCBI Taxonomy" id="2587410"/>
    <lineage>
        <taxon>Eukaryota</taxon>
        <taxon>Fungi</taxon>
        <taxon>Dikarya</taxon>
        <taxon>Ascomycota</taxon>
        <taxon>Pezizomycotina</taxon>
        <taxon>Sordariomycetes</taxon>
        <taxon>Sordariomycetidae</taxon>
        <taxon>Sordariales</taxon>
        <taxon>Chaetomiaceae</taxon>
        <taxon>Thermothielavioides</taxon>
    </lineage>
</organism>
<dbReference type="Proteomes" id="UP000289323">
    <property type="component" value="Unassembled WGS sequence"/>
</dbReference>
<reference evidence="1 2" key="1">
    <citation type="submission" date="2018-04" db="EMBL/GenBank/DDBJ databases">
        <authorList>
            <person name="Huttner S."/>
            <person name="Dainat J."/>
        </authorList>
    </citation>
    <scope>NUCLEOTIDE SEQUENCE [LARGE SCALE GENOMIC DNA]</scope>
</reference>
<proteinExistence type="predicted"/>
<protein>
    <submittedName>
        <fullName evidence="1">531dae62-90e5-44d8-a13f-75bd8009cff3</fullName>
    </submittedName>
</protein>
<gene>
    <name evidence="1" type="ORF">TT172_LOCUS2893</name>
</gene>
<dbReference type="EMBL" id="OUUZ01000004">
    <property type="protein sequence ID" value="SPQ20474.1"/>
    <property type="molecule type" value="Genomic_DNA"/>
</dbReference>
<sequence length="12" mass="1297">MDPPPKKLGEDA</sequence>